<reference evidence="1" key="1">
    <citation type="submission" date="2023-10" db="EMBL/GenBank/DDBJ databases">
        <title>Genome assembly of Pristionchus species.</title>
        <authorList>
            <person name="Yoshida K."/>
            <person name="Sommer R.J."/>
        </authorList>
    </citation>
    <scope>NUCLEOTIDE SEQUENCE</scope>
    <source>
        <strain evidence="1">RS0144</strain>
    </source>
</reference>
<proteinExistence type="predicted"/>
<organism evidence="1 2">
    <name type="scientific">Pristionchus entomophagus</name>
    <dbReference type="NCBI Taxonomy" id="358040"/>
    <lineage>
        <taxon>Eukaryota</taxon>
        <taxon>Metazoa</taxon>
        <taxon>Ecdysozoa</taxon>
        <taxon>Nematoda</taxon>
        <taxon>Chromadorea</taxon>
        <taxon>Rhabditida</taxon>
        <taxon>Rhabditina</taxon>
        <taxon>Diplogasteromorpha</taxon>
        <taxon>Diplogasteroidea</taxon>
        <taxon>Neodiplogasteridae</taxon>
        <taxon>Pristionchus</taxon>
    </lineage>
</organism>
<gene>
    <name evidence="1" type="ORF">PENTCL1PPCAC_21895</name>
</gene>
<dbReference type="Proteomes" id="UP001432027">
    <property type="component" value="Unassembled WGS sequence"/>
</dbReference>
<feature type="non-terminal residue" evidence="1">
    <location>
        <position position="1"/>
    </location>
</feature>
<sequence length="91" mass="10525">FAIFKDVIRAVDLCTAPSSWSQKIRCDHLLRHHHCRTHRKECPKRAKGEAEKTNEYGVKNMDEITGQKNDKLVNCNIITVCCSVMRFESAY</sequence>
<keyword evidence="2" id="KW-1185">Reference proteome</keyword>
<evidence type="ECO:0000313" key="2">
    <source>
        <dbReference type="Proteomes" id="UP001432027"/>
    </source>
</evidence>
<dbReference type="AlphaFoldDB" id="A0AAV5TZ00"/>
<dbReference type="EMBL" id="BTSX01000005">
    <property type="protein sequence ID" value="GMS99719.1"/>
    <property type="molecule type" value="Genomic_DNA"/>
</dbReference>
<name>A0AAV5TZ00_9BILA</name>
<evidence type="ECO:0000313" key="1">
    <source>
        <dbReference type="EMBL" id="GMS99719.1"/>
    </source>
</evidence>
<protein>
    <recommendedName>
        <fullName evidence="3">Ribosomal protein</fullName>
    </recommendedName>
</protein>
<accession>A0AAV5TZ00</accession>
<comment type="caution">
    <text evidence="1">The sequence shown here is derived from an EMBL/GenBank/DDBJ whole genome shotgun (WGS) entry which is preliminary data.</text>
</comment>
<evidence type="ECO:0008006" key="3">
    <source>
        <dbReference type="Google" id="ProtNLM"/>
    </source>
</evidence>